<dbReference type="KEGG" id="asip:AQUSIP_21240"/>
<dbReference type="PANTHER" id="PTHR13090">
    <property type="entry name" value="ARGININE-HYDROXYLASE NDUFAF5, MITOCHONDRIAL"/>
    <property type="match status" value="1"/>
</dbReference>
<reference evidence="4 5" key="1">
    <citation type="submission" date="2019-08" db="EMBL/GenBank/DDBJ databases">
        <authorList>
            <person name="Guy L."/>
        </authorList>
    </citation>
    <scope>NUCLEOTIDE SEQUENCE [LARGE SCALE GENOMIC DNA]</scope>
    <source>
        <strain evidence="4 5">SGT-108</strain>
    </source>
</reference>
<evidence type="ECO:0000259" key="3">
    <source>
        <dbReference type="Pfam" id="PF08241"/>
    </source>
</evidence>
<feature type="domain" description="Methyltransferase type 11" evidence="3">
    <location>
        <begin position="48"/>
        <end position="140"/>
    </location>
</feature>
<evidence type="ECO:0000256" key="1">
    <source>
        <dbReference type="ARBA" id="ARBA00022603"/>
    </source>
</evidence>
<evidence type="ECO:0000256" key="2">
    <source>
        <dbReference type="ARBA" id="ARBA00022679"/>
    </source>
</evidence>
<keyword evidence="5" id="KW-1185">Reference proteome</keyword>
<dbReference type="SUPFAM" id="SSF53335">
    <property type="entry name" value="S-adenosyl-L-methionine-dependent methyltransferases"/>
    <property type="match status" value="1"/>
</dbReference>
<proteinExistence type="predicted"/>
<sequence length="246" mass="27689">MDHNKFVSRLFNRAADQYDDHCRLQIRTGNQLISMIKSRRPQADHIMDLGCGTGIVTQQLASEYPCKTLHAIDHATALLDKARTRLPCAQVYPADFDHLFDIPASFDILFSNLALHWSNSLATTLSQLRRLLNNQGYLAFSIPLSGSLTELQNQYAVNDFSPLPAIMDTLQQCGYHLTDFRADNIVYPFSSTIEALRSIKQTGANYAFKRRHAALRGKSYLNSTDLRALTYRIGCFVAAKELPACK</sequence>
<dbReference type="RefSeq" id="WP_172622831.1">
    <property type="nucleotide sequence ID" value="NZ_LR699119.1"/>
</dbReference>
<gene>
    <name evidence="4" type="primary">bioC_2</name>
    <name evidence="4" type="ORF">AQUSIP_21240</name>
</gene>
<protein>
    <submittedName>
        <fullName evidence="4">Malonyl-[acyl-carrier protein] O-methyltransferase</fullName>
    </submittedName>
</protein>
<dbReference type="Proteomes" id="UP000324194">
    <property type="component" value="Chromosome 1"/>
</dbReference>
<dbReference type="PANTHER" id="PTHR13090:SF1">
    <property type="entry name" value="ARGININE-HYDROXYLASE NDUFAF5, MITOCHONDRIAL"/>
    <property type="match status" value="1"/>
</dbReference>
<accession>A0A5E4PK48</accession>
<name>A0A5E4PK48_9COXI</name>
<evidence type="ECO:0000313" key="5">
    <source>
        <dbReference type="Proteomes" id="UP000324194"/>
    </source>
</evidence>
<dbReference type="EMBL" id="LR699119">
    <property type="protein sequence ID" value="VVC76797.1"/>
    <property type="molecule type" value="Genomic_DNA"/>
</dbReference>
<dbReference type="CDD" id="cd02440">
    <property type="entry name" value="AdoMet_MTases"/>
    <property type="match status" value="1"/>
</dbReference>
<dbReference type="InterPro" id="IPR013216">
    <property type="entry name" value="Methyltransf_11"/>
</dbReference>
<organism evidence="4 5">
    <name type="scientific">Aquicella siphonis</name>
    <dbReference type="NCBI Taxonomy" id="254247"/>
    <lineage>
        <taxon>Bacteria</taxon>
        <taxon>Pseudomonadati</taxon>
        <taxon>Pseudomonadota</taxon>
        <taxon>Gammaproteobacteria</taxon>
        <taxon>Legionellales</taxon>
        <taxon>Coxiellaceae</taxon>
        <taxon>Aquicella</taxon>
    </lineage>
</organism>
<dbReference type="GO" id="GO:0008757">
    <property type="term" value="F:S-adenosylmethionine-dependent methyltransferase activity"/>
    <property type="evidence" value="ECO:0007669"/>
    <property type="project" value="InterPro"/>
</dbReference>
<dbReference type="AlphaFoldDB" id="A0A5E4PK48"/>
<dbReference type="InterPro" id="IPR029063">
    <property type="entry name" value="SAM-dependent_MTases_sf"/>
</dbReference>
<dbReference type="Gene3D" id="3.40.50.150">
    <property type="entry name" value="Vaccinia Virus protein VP39"/>
    <property type="match status" value="1"/>
</dbReference>
<keyword evidence="2 4" id="KW-0808">Transferase</keyword>
<dbReference type="InterPro" id="IPR050602">
    <property type="entry name" value="Malonyl-ACP_OMT"/>
</dbReference>
<keyword evidence="1 4" id="KW-0489">Methyltransferase</keyword>
<dbReference type="GO" id="GO:0032259">
    <property type="term" value="P:methylation"/>
    <property type="evidence" value="ECO:0007669"/>
    <property type="project" value="UniProtKB-KW"/>
</dbReference>
<evidence type="ECO:0000313" key="4">
    <source>
        <dbReference type="EMBL" id="VVC76797.1"/>
    </source>
</evidence>
<dbReference type="Pfam" id="PF08241">
    <property type="entry name" value="Methyltransf_11"/>
    <property type="match status" value="1"/>
</dbReference>